<dbReference type="Proteomes" id="UP000060016">
    <property type="component" value="Chromosome"/>
</dbReference>
<dbReference type="KEGG" id="crie:AK829_01225"/>
<dbReference type="RefSeq" id="WP_052203533.1">
    <property type="nucleotide sequence ID" value="NZ_CAUPEA010000008.1"/>
</dbReference>
<keyword evidence="2" id="KW-0812">Transmembrane</keyword>
<dbReference type="AlphaFoldDB" id="A0A0K1R9A9"/>
<feature type="transmembrane region" description="Helical" evidence="2">
    <location>
        <begin position="62"/>
        <end position="84"/>
    </location>
</feature>
<evidence type="ECO:0000256" key="1">
    <source>
        <dbReference type="SAM" id="MobiDB-lite"/>
    </source>
</evidence>
<accession>A0A0K1R9A9</accession>
<feature type="transmembrane region" description="Helical" evidence="2">
    <location>
        <begin position="123"/>
        <end position="142"/>
    </location>
</feature>
<keyword evidence="2" id="KW-1133">Transmembrane helix</keyword>
<proteinExistence type="predicted"/>
<dbReference type="STRING" id="156976.AK829_01225"/>
<feature type="transmembrane region" description="Helical" evidence="2">
    <location>
        <begin position="91"/>
        <end position="111"/>
    </location>
</feature>
<keyword evidence="2" id="KW-0472">Membrane</keyword>
<evidence type="ECO:0000313" key="3">
    <source>
        <dbReference type="EMBL" id="AKV58017.1"/>
    </source>
</evidence>
<dbReference type="PATRIC" id="fig|156976.3.peg.235"/>
<feature type="compositionally biased region" description="Pro residues" evidence="1">
    <location>
        <begin position="148"/>
        <end position="161"/>
    </location>
</feature>
<evidence type="ECO:0000256" key="2">
    <source>
        <dbReference type="SAM" id="Phobius"/>
    </source>
</evidence>
<gene>
    <name evidence="3" type="ORF">AK829_01225</name>
</gene>
<name>A0A0K1R9A9_9CORY</name>
<organism evidence="3 4">
    <name type="scientific">Corynebacterium riegelii</name>
    <dbReference type="NCBI Taxonomy" id="156976"/>
    <lineage>
        <taxon>Bacteria</taxon>
        <taxon>Bacillati</taxon>
        <taxon>Actinomycetota</taxon>
        <taxon>Actinomycetes</taxon>
        <taxon>Mycobacteriales</taxon>
        <taxon>Corynebacteriaceae</taxon>
        <taxon>Corynebacterium</taxon>
    </lineage>
</organism>
<dbReference type="EMBL" id="CP012342">
    <property type="protein sequence ID" value="AKV58017.1"/>
    <property type="molecule type" value="Genomic_DNA"/>
</dbReference>
<sequence>MALTVASLLGSFLPVAAVALAWEGLGSAALTFNWWGSMSYEGTGFGTIGQEYFEEGLGGPDAGMLIGSIAVILLYVGATVVGFLGRDKIAAIVAAVAGGAQLLTTIVTAFQIDGMYGSLAAGWYLWLLCSLIGLGIAVWMLVKGTRPAPAPQSPFGQPQPMPQQGRGW</sequence>
<evidence type="ECO:0000313" key="4">
    <source>
        <dbReference type="Proteomes" id="UP000060016"/>
    </source>
</evidence>
<feature type="region of interest" description="Disordered" evidence="1">
    <location>
        <begin position="148"/>
        <end position="168"/>
    </location>
</feature>
<reference evidence="3 4" key="1">
    <citation type="submission" date="2015-08" db="EMBL/GenBank/DDBJ databases">
        <authorList>
            <person name="Babu N.S."/>
            <person name="Beckwith C.J."/>
            <person name="Beseler K.G."/>
            <person name="Brison A."/>
            <person name="Carone J.V."/>
            <person name="Caskin T.P."/>
            <person name="Diamond M."/>
            <person name="Durham M.E."/>
            <person name="Foxe J.M."/>
            <person name="Go M."/>
            <person name="Henderson B.A."/>
            <person name="Jones I.B."/>
            <person name="McGettigan J.A."/>
            <person name="Micheletti S.J."/>
            <person name="Nasrallah M.E."/>
            <person name="Ortiz D."/>
            <person name="Piller C.R."/>
            <person name="Privatt S.R."/>
            <person name="Schneider S.L."/>
            <person name="Sharp S."/>
            <person name="Smith T.C."/>
            <person name="Stanton J.D."/>
            <person name="Ullery H.E."/>
            <person name="Wilson R.J."/>
            <person name="Serrano M.G."/>
            <person name="Buck G."/>
            <person name="Lee V."/>
            <person name="Wang Y."/>
            <person name="Carvalho R."/>
            <person name="Voegtly L."/>
            <person name="Shi R."/>
            <person name="Duckworth R."/>
            <person name="Johnson A."/>
            <person name="Loviza R."/>
            <person name="Walstead R."/>
            <person name="Shah Z."/>
            <person name="Kiflezghi M."/>
            <person name="Wade K."/>
            <person name="Ball S.L."/>
            <person name="Bradley K.W."/>
            <person name="Asai D.J."/>
            <person name="Bowman C.A."/>
            <person name="Russell D.A."/>
            <person name="Pope W.H."/>
            <person name="Jacobs-Sera D."/>
            <person name="Hendrix R.W."/>
            <person name="Hatfull G.F."/>
        </authorList>
    </citation>
    <scope>NUCLEOTIDE SEQUENCE [LARGE SCALE GENOMIC DNA]</scope>
    <source>
        <strain evidence="3 4">PUDD_83A45</strain>
    </source>
</reference>
<protein>
    <submittedName>
        <fullName evidence="3">Uncharacterized protein</fullName>
    </submittedName>
</protein>
<keyword evidence="4" id="KW-1185">Reference proteome</keyword>